<dbReference type="Gene3D" id="3.40.50.150">
    <property type="entry name" value="Vaccinia Virus protein VP39"/>
    <property type="match status" value="1"/>
</dbReference>
<protein>
    <recommendedName>
        <fullName evidence="1">Methyltransferase domain-containing protein</fullName>
    </recommendedName>
</protein>
<proteinExistence type="predicted"/>
<dbReference type="PANTHER" id="PTHR43861">
    <property type="entry name" value="TRANS-ACONITATE 2-METHYLTRANSFERASE-RELATED"/>
    <property type="match status" value="1"/>
</dbReference>
<dbReference type="CDD" id="cd02440">
    <property type="entry name" value="AdoMet_MTases"/>
    <property type="match status" value="1"/>
</dbReference>
<feature type="domain" description="Methyltransferase" evidence="1">
    <location>
        <begin position="34"/>
        <end position="140"/>
    </location>
</feature>
<name>A0ABN8NF02_9CNID</name>
<dbReference type="Proteomes" id="UP001159405">
    <property type="component" value="Unassembled WGS sequence"/>
</dbReference>
<organism evidence="2 3">
    <name type="scientific">Porites lobata</name>
    <dbReference type="NCBI Taxonomy" id="104759"/>
    <lineage>
        <taxon>Eukaryota</taxon>
        <taxon>Metazoa</taxon>
        <taxon>Cnidaria</taxon>
        <taxon>Anthozoa</taxon>
        <taxon>Hexacorallia</taxon>
        <taxon>Scleractinia</taxon>
        <taxon>Fungiina</taxon>
        <taxon>Poritidae</taxon>
        <taxon>Porites</taxon>
    </lineage>
</organism>
<accession>A0ABN8NF02</accession>
<reference evidence="2 3" key="1">
    <citation type="submission" date="2022-05" db="EMBL/GenBank/DDBJ databases">
        <authorList>
            <consortium name="Genoscope - CEA"/>
            <person name="William W."/>
        </authorList>
    </citation>
    <scope>NUCLEOTIDE SEQUENCE [LARGE SCALE GENOMIC DNA]</scope>
</reference>
<dbReference type="SUPFAM" id="SSF53335">
    <property type="entry name" value="S-adenosyl-L-methionine-dependent methyltransferases"/>
    <property type="match status" value="1"/>
</dbReference>
<dbReference type="PANTHER" id="PTHR43861:SF1">
    <property type="entry name" value="TRANS-ACONITATE 2-METHYLTRANSFERASE"/>
    <property type="match status" value="1"/>
</dbReference>
<evidence type="ECO:0000313" key="3">
    <source>
        <dbReference type="Proteomes" id="UP001159405"/>
    </source>
</evidence>
<sequence length="143" mass="15718">MQRSAADGYQQSSLSEQKVDGEVFIQTDVCPKIGDVILDLGCGTGELSAYLAELVGPEGKVIGVDPDKERIQLAKETHNQIENLSFVKRSAINFPGIGAEVYDIVFSNCALHWMGNKQQVFNNMFQSLKVGGKLTVQYMSYLP</sequence>
<dbReference type="Pfam" id="PF13847">
    <property type="entry name" value="Methyltransf_31"/>
    <property type="match status" value="1"/>
</dbReference>
<comment type="caution">
    <text evidence="2">The sequence shown here is derived from an EMBL/GenBank/DDBJ whole genome shotgun (WGS) entry which is preliminary data.</text>
</comment>
<dbReference type="EMBL" id="CALNXK010000019">
    <property type="protein sequence ID" value="CAH3106974.1"/>
    <property type="molecule type" value="Genomic_DNA"/>
</dbReference>
<dbReference type="InterPro" id="IPR029063">
    <property type="entry name" value="SAM-dependent_MTases_sf"/>
</dbReference>
<gene>
    <name evidence="2" type="ORF">PLOB_00015034</name>
</gene>
<evidence type="ECO:0000259" key="1">
    <source>
        <dbReference type="Pfam" id="PF13847"/>
    </source>
</evidence>
<keyword evidence="3" id="KW-1185">Reference proteome</keyword>
<dbReference type="InterPro" id="IPR025714">
    <property type="entry name" value="Methyltranfer_dom"/>
</dbReference>
<evidence type="ECO:0000313" key="2">
    <source>
        <dbReference type="EMBL" id="CAH3106974.1"/>
    </source>
</evidence>